<keyword evidence="11 24" id="KW-0812">Transmembrane</keyword>
<evidence type="ECO:0000256" key="8">
    <source>
        <dbReference type="ARBA" id="ARBA00022475"/>
    </source>
</evidence>
<organism evidence="25">
    <name type="scientific">candidate division WOR-3 bacterium</name>
    <dbReference type="NCBI Taxonomy" id="2052148"/>
    <lineage>
        <taxon>Bacteria</taxon>
        <taxon>Bacteria division WOR-3</taxon>
    </lineage>
</organism>
<comment type="caution">
    <text evidence="25">The sequence shown here is derived from an EMBL/GenBank/DDBJ whole genome shotgun (WGS) entry which is preliminary data.</text>
</comment>
<feature type="transmembrane region" description="Helical" evidence="24">
    <location>
        <begin position="32"/>
        <end position="54"/>
    </location>
</feature>
<evidence type="ECO:0000256" key="20">
    <source>
        <dbReference type="ARBA" id="ARBA00032253"/>
    </source>
</evidence>
<evidence type="ECO:0000256" key="21">
    <source>
        <dbReference type="ARBA" id="ARBA00032396"/>
    </source>
</evidence>
<evidence type="ECO:0000256" key="11">
    <source>
        <dbReference type="ARBA" id="ARBA00022692"/>
    </source>
</evidence>
<evidence type="ECO:0000256" key="2">
    <source>
        <dbReference type="ARBA" id="ARBA00004651"/>
    </source>
</evidence>
<feature type="transmembrane region" description="Helical" evidence="24">
    <location>
        <begin position="140"/>
        <end position="164"/>
    </location>
</feature>
<evidence type="ECO:0000256" key="24">
    <source>
        <dbReference type="SAM" id="Phobius"/>
    </source>
</evidence>
<evidence type="ECO:0000256" key="13">
    <source>
        <dbReference type="ARBA" id="ARBA00022989"/>
    </source>
</evidence>
<feature type="transmembrane region" description="Helical" evidence="24">
    <location>
        <begin position="208"/>
        <end position="229"/>
    </location>
</feature>
<keyword evidence="12" id="KW-0548">Nucleotidyltransferase</keyword>
<keyword evidence="17" id="KW-1208">Phospholipid metabolism</keyword>
<reference evidence="25" key="1">
    <citation type="journal article" date="2020" name="mSystems">
        <title>Genome- and Community-Level Interaction Insights into Carbon Utilization and Element Cycling Functions of Hydrothermarchaeota in Hydrothermal Sediment.</title>
        <authorList>
            <person name="Zhou Z."/>
            <person name="Liu Y."/>
            <person name="Xu W."/>
            <person name="Pan J."/>
            <person name="Luo Z.H."/>
            <person name="Li M."/>
        </authorList>
    </citation>
    <scope>NUCLEOTIDE SEQUENCE [LARGE SCALE GENOMIC DNA]</scope>
    <source>
        <strain evidence="25">SpSt-876</strain>
    </source>
</reference>
<dbReference type="EMBL" id="DTLI01000057">
    <property type="protein sequence ID" value="HHS51710.1"/>
    <property type="molecule type" value="Genomic_DNA"/>
</dbReference>
<evidence type="ECO:0000256" key="9">
    <source>
        <dbReference type="ARBA" id="ARBA00022516"/>
    </source>
</evidence>
<sequence>MAASLKSNNLLNRVIVGTILGGLIVITTFGPFLLLLIFISAWIMVATVELIRILKIKDIKLNPYLTVFLNLLLFIFVFLNLPKPLYLLPVLVIFVAGLWAKENRSLFFTYTLFVYFYLGFLPAHFLLLKQISLTEKFSNWLVLFPLFLTWINDTFGLLIGWLLGKTKLAPEISQNKTIEGFIGGIVGSAIFAYFYLKEFITNQPIFLFPFFGLIMGVFAQIGDLVESVFKREASLKDSSNLLFAHGGFLDRIDSLLFTIPVFYYYLYFTFR</sequence>
<keyword evidence="13 24" id="KW-1133">Transmembrane helix</keyword>
<gene>
    <name evidence="25" type="ORF">ENW73_02425</name>
</gene>
<name>A0A7C6A8A9_UNCW3</name>
<dbReference type="AlphaFoldDB" id="A0A7C6A8A9"/>
<evidence type="ECO:0000256" key="4">
    <source>
        <dbReference type="ARBA" id="ARBA00005189"/>
    </source>
</evidence>
<evidence type="ECO:0000256" key="1">
    <source>
        <dbReference type="ARBA" id="ARBA00001698"/>
    </source>
</evidence>
<proteinExistence type="inferred from homology"/>
<evidence type="ECO:0000256" key="10">
    <source>
        <dbReference type="ARBA" id="ARBA00022679"/>
    </source>
</evidence>
<evidence type="ECO:0000256" key="18">
    <source>
        <dbReference type="ARBA" id="ARBA00029893"/>
    </source>
</evidence>
<evidence type="ECO:0000256" key="15">
    <source>
        <dbReference type="ARBA" id="ARBA00023136"/>
    </source>
</evidence>
<evidence type="ECO:0000256" key="22">
    <source>
        <dbReference type="ARBA" id="ARBA00032743"/>
    </source>
</evidence>
<protein>
    <recommendedName>
        <fullName evidence="7">Phosphatidate cytidylyltransferase</fullName>
        <ecNumber evidence="6">2.7.7.41</ecNumber>
    </recommendedName>
    <alternativeName>
        <fullName evidence="20">CDP-DAG synthase</fullName>
    </alternativeName>
    <alternativeName>
        <fullName evidence="22">CDP-DG synthase</fullName>
    </alternativeName>
    <alternativeName>
        <fullName evidence="18">CDP-diacylglycerol synthase</fullName>
    </alternativeName>
    <alternativeName>
        <fullName evidence="21">CDP-diglyceride pyrophosphorylase</fullName>
    </alternativeName>
    <alternativeName>
        <fullName evidence="23">CDP-diglyceride synthase</fullName>
    </alternativeName>
    <alternativeName>
        <fullName evidence="19">CTP:phosphatidate cytidylyltransferase</fullName>
    </alternativeName>
</protein>
<dbReference type="PANTHER" id="PTHR46382">
    <property type="entry name" value="PHOSPHATIDATE CYTIDYLYLTRANSFERASE"/>
    <property type="match status" value="1"/>
</dbReference>
<comment type="subcellular location">
    <subcellularLocation>
        <location evidence="2">Cell membrane</location>
        <topology evidence="2">Multi-pass membrane protein</topology>
    </subcellularLocation>
</comment>
<comment type="pathway">
    <text evidence="4">Lipid metabolism.</text>
</comment>
<keyword evidence="8" id="KW-1003">Cell membrane</keyword>
<comment type="similarity">
    <text evidence="5">Belongs to the CDS family.</text>
</comment>
<keyword evidence="16" id="KW-0594">Phospholipid biosynthesis</keyword>
<evidence type="ECO:0000256" key="5">
    <source>
        <dbReference type="ARBA" id="ARBA00010185"/>
    </source>
</evidence>
<evidence type="ECO:0000256" key="14">
    <source>
        <dbReference type="ARBA" id="ARBA00023098"/>
    </source>
</evidence>
<feature type="transmembrane region" description="Helical" evidence="24">
    <location>
        <begin position="85"/>
        <end position="100"/>
    </location>
</feature>
<keyword evidence="14" id="KW-0443">Lipid metabolism</keyword>
<dbReference type="GO" id="GO:0005886">
    <property type="term" value="C:plasma membrane"/>
    <property type="evidence" value="ECO:0007669"/>
    <property type="project" value="UniProtKB-SubCell"/>
</dbReference>
<evidence type="ECO:0000313" key="25">
    <source>
        <dbReference type="EMBL" id="HHS51710.1"/>
    </source>
</evidence>
<evidence type="ECO:0000256" key="16">
    <source>
        <dbReference type="ARBA" id="ARBA00023209"/>
    </source>
</evidence>
<dbReference type="PANTHER" id="PTHR46382:SF1">
    <property type="entry name" value="PHOSPHATIDATE CYTIDYLYLTRANSFERASE"/>
    <property type="match status" value="1"/>
</dbReference>
<evidence type="ECO:0000256" key="3">
    <source>
        <dbReference type="ARBA" id="ARBA00005119"/>
    </source>
</evidence>
<evidence type="ECO:0000256" key="6">
    <source>
        <dbReference type="ARBA" id="ARBA00012487"/>
    </source>
</evidence>
<keyword evidence="10" id="KW-0808">Transferase</keyword>
<keyword evidence="9" id="KW-0444">Lipid biosynthesis</keyword>
<comment type="catalytic activity">
    <reaction evidence="1">
        <text>a 1,2-diacyl-sn-glycero-3-phosphate + CTP + H(+) = a CDP-1,2-diacyl-sn-glycerol + diphosphate</text>
        <dbReference type="Rhea" id="RHEA:16229"/>
        <dbReference type="ChEBI" id="CHEBI:15378"/>
        <dbReference type="ChEBI" id="CHEBI:33019"/>
        <dbReference type="ChEBI" id="CHEBI:37563"/>
        <dbReference type="ChEBI" id="CHEBI:58332"/>
        <dbReference type="ChEBI" id="CHEBI:58608"/>
        <dbReference type="EC" id="2.7.7.41"/>
    </reaction>
</comment>
<keyword evidence="15 24" id="KW-0472">Membrane</keyword>
<evidence type="ECO:0000256" key="19">
    <source>
        <dbReference type="ARBA" id="ARBA00031825"/>
    </source>
</evidence>
<comment type="pathway">
    <text evidence="3">Phospholipid metabolism; CDP-diacylglycerol biosynthesis; CDP-diacylglycerol from sn-glycerol 3-phosphate: step 3/3.</text>
</comment>
<dbReference type="Pfam" id="PF01148">
    <property type="entry name" value="CTP_transf_1"/>
    <property type="match status" value="1"/>
</dbReference>
<dbReference type="GO" id="GO:0004605">
    <property type="term" value="F:phosphatidate cytidylyltransferase activity"/>
    <property type="evidence" value="ECO:0007669"/>
    <property type="project" value="UniProtKB-EC"/>
</dbReference>
<evidence type="ECO:0000256" key="12">
    <source>
        <dbReference type="ARBA" id="ARBA00022695"/>
    </source>
</evidence>
<evidence type="ECO:0000256" key="17">
    <source>
        <dbReference type="ARBA" id="ARBA00023264"/>
    </source>
</evidence>
<dbReference type="GO" id="GO:0016024">
    <property type="term" value="P:CDP-diacylglycerol biosynthetic process"/>
    <property type="evidence" value="ECO:0007669"/>
    <property type="project" value="TreeGrafter"/>
</dbReference>
<feature type="transmembrane region" description="Helical" evidence="24">
    <location>
        <begin position="107"/>
        <end position="128"/>
    </location>
</feature>
<dbReference type="EC" id="2.7.7.41" evidence="6"/>
<evidence type="ECO:0000256" key="7">
    <source>
        <dbReference type="ARBA" id="ARBA00019373"/>
    </source>
</evidence>
<feature type="transmembrane region" description="Helical" evidence="24">
    <location>
        <begin position="176"/>
        <end position="196"/>
    </location>
</feature>
<accession>A0A7C6A8A9</accession>
<evidence type="ECO:0000256" key="23">
    <source>
        <dbReference type="ARBA" id="ARBA00033406"/>
    </source>
</evidence>
<feature type="transmembrane region" description="Helical" evidence="24">
    <location>
        <begin position="241"/>
        <end position="266"/>
    </location>
</feature>